<evidence type="ECO:0000256" key="1">
    <source>
        <dbReference type="ARBA" id="ARBA00001974"/>
    </source>
</evidence>
<dbReference type="GO" id="GO:0016491">
    <property type="term" value="F:oxidoreductase activity"/>
    <property type="evidence" value="ECO:0007669"/>
    <property type="project" value="UniProtKB-KW"/>
</dbReference>
<protein>
    <submittedName>
        <fullName evidence="4">FAD-dependent oxidoreductase</fullName>
    </submittedName>
</protein>
<dbReference type="InterPro" id="IPR001613">
    <property type="entry name" value="Flavin_amine_oxidase"/>
</dbReference>
<dbReference type="PRINTS" id="PR00757">
    <property type="entry name" value="AMINEOXDASEF"/>
</dbReference>
<dbReference type="InterPro" id="IPR002937">
    <property type="entry name" value="Amino_oxidase"/>
</dbReference>
<dbReference type="Proteomes" id="UP000468735">
    <property type="component" value="Unassembled WGS sequence"/>
</dbReference>
<dbReference type="SUPFAM" id="SSF51905">
    <property type="entry name" value="FAD/NAD(P)-binding domain"/>
    <property type="match status" value="1"/>
</dbReference>
<reference evidence="4 5" key="1">
    <citation type="submission" date="2019-09" db="EMBL/GenBank/DDBJ databases">
        <title>Actinomadura physcomitrii sp. nov., a novel actinomycete isolated from moss [Physcomitrium sphaericum (Ludw) Fuernr].</title>
        <authorList>
            <person name="Zhuang X."/>
            <person name="Liu C."/>
        </authorList>
    </citation>
    <scope>NUCLEOTIDE SEQUENCE [LARGE SCALE GENOMIC DNA]</scope>
    <source>
        <strain evidence="4 5">HMC1</strain>
    </source>
</reference>
<evidence type="ECO:0000256" key="2">
    <source>
        <dbReference type="ARBA" id="ARBA00023002"/>
    </source>
</evidence>
<proteinExistence type="predicted"/>
<dbReference type="OrthoDB" id="7849608at2"/>
<dbReference type="AlphaFoldDB" id="A0A6H9YLN3"/>
<evidence type="ECO:0000259" key="3">
    <source>
        <dbReference type="Pfam" id="PF01593"/>
    </source>
</evidence>
<comment type="cofactor">
    <cofactor evidence="1">
        <name>FAD</name>
        <dbReference type="ChEBI" id="CHEBI:57692"/>
    </cofactor>
</comment>
<gene>
    <name evidence="4" type="ORF">F8566_15745</name>
</gene>
<comment type="caution">
    <text evidence="4">The sequence shown here is derived from an EMBL/GenBank/DDBJ whole genome shotgun (WGS) entry which is preliminary data.</text>
</comment>
<evidence type="ECO:0000313" key="5">
    <source>
        <dbReference type="Proteomes" id="UP000468735"/>
    </source>
</evidence>
<dbReference type="PANTHER" id="PTHR42923">
    <property type="entry name" value="PROTOPORPHYRINOGEN OXIDASE"/>
    <property type="match status" value="1"/>
</dbReference>
<name>A0A6H9YLN3_9ACTN</name>
<dbReference type="InterPro" id="IPR017830">
    <property type="entry name" value="SQase_HpnE"/>
</dbReference>
<organism evidence="4 5">
    <name type="scientific">Actinomadura rudentiformis</name>
    <dbReference type="NCBI Taxonomy" id="359158"/>
    <lineage>
        <taxon>Bacteria</taxon>
        <taxon>Bacillati</taxon>
        <taxon>Actinomycetota</taxon>
        <taxon>Actinomycetes</taxon>
        <taxon>Streptosporangiales</taxon>
        <taxon>Thermomonosporaceae</taxon>
        <taxon>Actinomadura</taxon>
    </lineage>
</organism>
<dbReference type="NCBIfam" id="TIGR03467">
    <property type="entry name" value="HpnE"/>
    <property type="match status" value="1"/>
</dbReference>
<accession>A0A6H9YLN3</accession>
<evidence type="ECO:0000313" key="4">
    <source>
        <dbReference type="EMBL" id="KAB2348270.1"/>
    </source>
</evidence>
<dbReference type="PANTHER" id="PTHR42923:SF47">
    <property type="entry name" value="BLR3003 PROTEIN"/>
    <property type="match status" value="1"/>
</dbReference>
<dbReference type="RefSeq" id="WP_151560999.1">
    <property type="nucleotide sequence ID" value="NZ_WBMT01000007.1"/>
</dbReference>
<dbReference type="InterPro" id="IPR036188">
    <property type="entry name" value="FAD/NAD-bd_sf"/>
</dbReference>
<keyword evidence="5" id="KW-1185">Reference proteome</keyword>
<sequence length="508" mass="55545">MKLTNCNFIRRGSVMAERSGRRIVVIGGGLAGLASAVWLAEAGDQVTLLERRGRLGGRTLGFPLDAAGGEMVDNGQHVIAGSYTNIFRYLDSVGTREFVRFPDQWGVRAPDGTAGSLGIRARDQLKVLAGKAPGISVRDVFKSIPAQAKLFAASRRPAGELDQITVDEWLDRVGMPASVRRVLWHPVTIGVLNELPHLASAHALASAIQTGMRNTRKYRRRAMSIGWPTVDLHTLYLAGAEKAFAKHGVDVRLRAKATRIEVTEQQVRGMTDRQVRGMTDRQVPGVTDQHVPGMTGRRVHGVRMADGGLIEADAVVMAVPAWDVGGLLDDVPGAEPIVAATRELVPIPIMSVNLYLDRPIGTEHPWETLLDTDVHWVFDRTLMHGRRSEAGWLYALTTCASYDLIELRRPEVVERCMASLRSVYPEAREANVVHAHVVPWRRATFSSRPGTGTIRPGQRTEVEGLALAGDWTRNDWPTTMEGAAQSAARAVEVLRDVRPRSAAGSSGR</sequence>
<dbReference type="EMBL" id="WBMT01000007">
    <property type="protein sequence ID" value="KAB2348270.1"/>
    <property type="molecule type" value="Genomic_DNA"/>
</dbReference>
<dbReference type="Gene3D" id="3.50.50.60">
    <property type="entry name" value="FAD/NAD(P)-binding domain"/>
    <property type="match status" value="1"/>
</dbReference>
<keyword evidence="2" id="KW-0560">Oxidoreductase</keyword>
<dbReference type="InterPro" id="IPR050464">
    <property type="entry name" value="Zeta_carotene_desat/Oxidored"/>
</dbReference>
<feature type="domain" description="Amine oxidase" evidence="3">
    <location>
        <begin position="30"/>
        <end position="493"/>
    </location>
</feature>
<dbReference type="Pfam" id="PF01593">
    <property type="entry name" value="Amino_oxidase"/>
    <property type="match status" value="1"/>
</dbReference>